<evidence type="ECO:0000256" key="1">
    <source>
        <dbReference type="ARBA" id="ARBA00010688"/>
    </source>
</evidence>
<gene>
    <name evidence="5" type="ORF">SAMN04487945_1397</name>
</gene>
<keyword evidence="6" id="KW-1185">Reference proteome</keyword>
<evidence type="ECO:0000256" key="2">
    <source>
        <dbReference type="ARBA" id="ARBA00022679"/>
    </source>
</evidence>
<dbReference type="SUPFAM" id="SSF53613">
    <property type="entry name" value="Ribokinase-like"/>
    <property type="match status" value="1"/>
</dbReference>
<dbReference type="CDD" id="cd01166">
    <property type="entry name" value="KdgK"/>
    <property type="match status" value="1"/>
</dbReference>
<dbReference type="Pfam" id="PF00294">
    <property type="entry name" value="PfkB"/>
    <property type="match status" value="1"/>
</dbReference>
<feature type="domain" description="Carbohydrate kinase PfkB" evidence="4">
    <location>
        <begin position="2"/>
        <end position="296"/>
    </location>
</feature>
<proteinExistence type="inferred from homology"/>
<dbReference type="InterPro" id="IPR029056">
    <property type="entry name" value="Ribokinase-like"/>
</dbReference>
<dbReference type="OrthoDB" id="96179at2157"/>
<dbReference type="STRING" id="355548.SAMN04487945_1397"/>
<evidence type="ECO:0000256" key="3">
    <source>
        <dbReference type="ARBA" id="ARBA00022777"/>
    </source>
</evidence>
<evidence type="ECO:0000313" key="6">
    <source>
        <dbReference type="Proteomes" id="UP000198518"/>
    </source>
</evidence>
<reference evidence="5 6" key="1">
    <citation type="submission" date="2016-10" db="EMBL/GenBank/DDBJ databases">
        <authorList>
            <person name="de Groot N.N."/>
        </authorList>
    </citation>
    <scope>NUCLEOTIDE SEQUENCE [LARGE SCALE GENOMIC DNA]</scope>
    <source>
        <strain evidence="5 6">CGMCC 1.5337</strain>
    </source>
</reference>
<keyword evidence="2" id="KW-0808">Transferase</keyword>
<dbReference type="AlphaFoldDB" id="A0A1I0P5J2"/>
<keyword evidence="3 5" id="KW-0418">Kinase</keyword>
<dbReference type="InterPro" id="IPR052700">
    <property type="entry name" value="Carb_kinase_PfkB-like"/>
</dbReference>
<dbReference type="InterPro" id="IPR054871">
    <property type="entry name" value="KDG_KDGal_kin_Halo"/>
</dbReference>
<sequence length="318" mass="33666">MDVVTFGETMLRLSPPGHERIEQAGELDVRAAGAESNVAVNAGRLGAETAWLSKLPESPLGRKVAAALRAQGTTPEVVWSDDGETRQGLYFLEQGGEPRGTNVVYDRADAAVTTATADELATEFVERAGYLHTSGITPALSETLEATTADLLELAQETGTTATFDVNYRSKLWNPEDARATLEALFPDVDVLFVAERDAKEVLDREGDAEAVARGLTDEFAFGTVVVTRGDAGALAVRNDDVFEQPTVETETHDPIGTGDAFVGGYLAARVDGGSVADALEWGAATAALKRTVPGDVALVTREEVEAVLAENDSGIDR</sequence>
<dbReference type="PANTHER" id="PTHR43320">
    <property type="entry name" value="SUGAR KINASE"/>
    <property type="match status" value="1"/>
</dbReference>
<dbReference type="EMBL" id="FOJA01000001">
    <property type="protein sequence ID" value="SEW09322.1"/>
    <property type="molecule type" value="Genomic_DNA"/>
</dbReference>
<evidence type="ECO:0000259" key="4">
    <source>
        <dbReference type="Pfam" id="PF00294"/>
    </source>
</evidence>
<dbReference type="GO" id="GO:0016301">
    <property type="term" value="F:kinase activity"/>
    <property type="evidence" value="ECO:0007669"/>
    <property type="project" value="UniProtKB-KW"/>
</dbReference>
<accession>A0A1I0P5J2</accession>
<dbReference type="NCBIfam" id="NF041332">
    <property type="entry name" value="KDG_KDGal_kin_Halo"/>
    <property type="match status" value="1"/>
</dbReference>
<name>A0A1I0P5J2_9EURY</name>
<dbReference type="Proteomes" id="UP000198518">
    <property type="component" value="Unassembled WGS sequence"/>
</dbReference>
<comment type="similarity">
    <text evidence="1">Belongs to the carbohydrate kinase PfkB family.</text>
</comment>
<dbReference type="InterPro" id="IPR011611">
    <property type="entry name" value="PfkB_dom"/>
</dbReference>
<dbReference type="RefSeq" id="WP_089668626.1">
    <property type="nucleotide sequence ID" value="NZ_FOJA01000001.1"/>
</dbReference>
<evidence type="ECO:0000313" key="5">
    <source>
        <dbReference type="EMBL" id="SEW09322.1"/>
    </source>
</evidence>
<protein>
    <submittedName>
        <fullName evidence="5">2-keto-3-deoxygluconate kinase</fullName>
    </submittedName>
</protein>
<organism evidence="5 6">
    <name type="scientific">Halobacterium jilantaiense</name>
    <dbReference type="NCBI Taxonomy" id="355548"/>
    <lineage>
        <taxon>Archaea</taxon>
        <taxon>Methanobacteriati</taxon>
        <taxon>Methanobacteriota</taxon>
        <taxon>Stenosarchaea group</taxon>
        <taxon>Halobacteria</taxon>
        <taxon>Halobacteriales</taxon>
        <taxon>Halobacteriaceae</taxon>
        <taxon>Halobacterium</taxon>
    </lineage>
</organism>
<dbReference type="Gene3D" id="3.40.1190.20">
    <property type="match status" value="1"/>
</dbReference>
<dbReference type="PANTHER" id="PTHR43320:SF2">
    <property type="entry name" value="2-DEHYDRO-3-DEOXYGLUCONOKINASE_2-DEHYDRO-3-DEOXYGALACTONOKINASE"/>
    <property type="match status" value="1"/>
</dbReference>